<accession>K1XCU8</accession>
<gene>
    <name evidence="2" type="ORF">MBM_03581</name>
</gene>
<proteinExistence type="predicted"/>
<evidence type="ECO:0000313" key="2">
    <source>
        <dbReference type="EMBL" id="EKD18588.1"/>
    </source>
</evidence>
<dbReference type="KEGG" id="mbe:MBM_03581"/>
<evidence type="ECO:0000256" key="1">
    <source>
        <dbReference type="SAM" id="MobiDB-lite"/>
    </source>
</evidence>
<dbReference type="InParanoid" id="K1XCU8"/>
<reference evidence="2 3" key="1">
    <citation type="journal article" date="2012" name="BMC Genomics">
        <title>Sequencing the genome of Marssonina brunnea reveals fungus-poplar co-evolution.</title>
        <authorList>
            <person name="Zhu S."/>
            <person name="Cao Y.-Z."/>
            <person name="Jiang C."/>
            <person name="Tan B.-Y."/>
            <person name="Wang Z."/>
            <person name="Feng S."/>
            <person name="Zhang L."/>
            <person name="Su X.-H."/>
            <person name="Brejova B."/>
            <person name="Vinar T."/>
            <person name="Xu M."/>
            <person name="Wang M.-X."/>
            <person name="Zhang S.-G."/>
            <person name="Huang M.-R."/>
            <person name="Wu R."/>
            <person name="Zhou Y."/>
        </authorList>
    </citation>
    <scope>NUCLEOTIDE SEQUENCE [LARGE SCALE GENOMIC DNA]</scope>
    <source>
        <strain evidence="2 3">MB_m1</strain>
    </source>
</reference>
<dbReference type="OrthoDB" id="4746642at2759"/>
<dbReference type="EMBL" id="JH921433">
    <property type="protein sequence ID" value="EKD18588.1"/>
    <property type="molecule type" value="Genomic_DNA"/>
</dbReference>
<name>K1XCU8_MARBU</name>
<feature type="region of interest" description="Disordered" evidence="1">
    <location>
        <begin position="147"/>
        <end position="205"/>
    </location>
</feature>
<feature type="compositionally biased region" description="Basic and acidic residues" evidence="1">
    <location>
        <begin position="20"/>
        <end position="32"/>
    </location>
</feature>
<dbReference type="GeneID" id="18759516"/>
<feature type="compositionally biased region" description="Polar residues" evidence="1">
    <location>
        <begin position="171"/>
        <end position="181"/>
    </location>
</feature>
<protein>
    <submittedName>
        <fullName evidence="2">Uncharacterized protein</fullName>
    </submittedName>
</protein>
<feature type="compositionally biased region" description="Acidic residues" evidence="1">
    <location>
        <begin position="122"/>
        <end position="133"/>
    </location>
</feature>
<dbReference type="HOGENOM" id="CLU_653965_0_0_1"/>
<feature type="compositionally biased region" description="Acidic residues" evidence="1">
    <location>
        <begin position="58"/>
        <end position="72"/>
    </location>
</feature>
<dbReference type="Proteomes" id="UP000006753">
    <property type="component" value="Unassembled WGS sequence"/>
</dbReference>
<sequence>MSGRPSSKTPKSSSKTPKPKSNDDERGREPKSKTSVRVPPSAVEFKNFKALRKMSPIGEEDNALDDEDDDGFEQFRGVSHRSKLLVKSSDSGSGSKMPASGDTFANNDQLKKSKGKGKAQENEAEEEETPELDFELDDLEFGFGCGFAPGPLSGKPTSVMPHSDAFRDTPLQPQLQQSSAMPRSDASADPKKKKKSDPKKKKKTHHIIETELPTPGDFKPKSILKTKEDRFRAQLQPHFSELEPSFAEIQKSWAMRLIKRSGACPEQREWIRMDASADGQSEGGFLCAGGRHGVLDSMIELGTGGIFCLLSNSNGGDGGGSSSSSSSIEWATATKFGPYFRDPGIRNVWVEIELPQRLTLPGLHFCARKVLFLGSENQVARAKWEFFDMYPGLQEYYRYVMPKREPPEEWSTDKKNLIKW</sequence>
<dbReference type="AlphaFoldDB" id="K1XCU8"/>
<dbReference type="RefSeq" id="XP_007291470.1">
    <property type="nucleotide sequence ID" value="XM_007291408.1"/>
</dbReference>
<evidence type="ECO:0000313" key="3">
    <source>
        <dbReference type="Proteomes" id="UP000006753"/>
    </source>
</evidence>
<keyword evidence="3" id="KW-1185">Reference proteome</keyword>
<feature type="compositionally biased region" description="Basic residues" evidence="1">
    <location>
        <begin position="191"/>
        <end position="205"/>
    </location>
</feature>
<feature type="compositionally biased region" description="Low complexity" evidence="1">
    <location>
        <begin position="1"/>
        <end position="16"/>
    </location>
</feature>
<feature type="region of interest" description="Disordered" evidence="1">
    <location>
        <begin position="1"/>
        <end position="133"/>
    </location>
</feature>
<organism evidence="2 3">
    <name type="scientific">Marssonina brunnea f. sp. multigermtubi (strain MB_m1)</name>
    <name type="common">Marssonina leaf spot fungus</name>
    <dbReference type="NCBI Taxonomy" id="1072389"/>
    <lineage>
        <taxon>Eukaryota</taxon>
        <taxon>Fungi</taxon>
        <taxon>Dikarya</taxon>
        <taxon>Ascomycota</taxon>
        <taxon>Pezizomycotina</taxon>
        <taxon>Leotiomycetes</taxon>
        <taxon>Helotiales</taxon>
        <taxon>Drepanopezizaceae</taxon>
        <taxon>Drepanopeziza</taxon>
    </lineage>
</organism>